<feature type="transmembrane region" description="Helical" evidence="1">
    <location>
        <begin position="170"/>
        <end position="189"/>
    </location>
</feature>
<keyword evidence="3" id="KW-1185">Reference proteome</keyword>
<dbReference type="Gene3D" id="1.10.3730.20">
    <property type="match status" value="1"/>
</dbReference>
<dbReference type="EMBL" id="CCKQ01004508">
    <property type="protein sequence ID" value="CDW75668.1"/>
    <property type="molecule type" value="Genomic_DNA"/>
</dbReference>
<feature type="transmembrane region" description="Helical" evidence="1">
    <location>
        <begin position="138"/>
        <end position="158"/>
    </location>
</feature>
<evidence type="ECO:0000313" key="2">
    <source>
        <dbReference type="EMBL" id="CDW75668.1"/>
    </source>
</evidence>
<feature type="transmembrane region" description="Helical" evidence="1">
    <location>
        <begin position="280"/>
        <end position="301"/>
    </location>
</feature>
<reference evidence="2 3" key="1">
    <citation type="submission" date="2014-06" db="EMBL/GenBank/DDBJ databases">
        <authorList>
            <person name="Swart Estienne"/>
        </authorList>
    </citation>
    <scope>NUCLEOTIDE SEQUENCE [LARGE SCALE GENOMIC DNA]</scope>
    <source>
        <strain evidence="2 3">130c</strain>
    </source>
</reference>
<sequence>MDLKSNLKEPLLQPQNNVNITHEQQKKTQMLQPQKTILVKLTLITVFLSGIQNFIYALIENQDVAVACLSFTGFLFVVLVIRIYELILKPEVNVRVIANQFFGRMSSSALLLHNLFRSATFFLLIWLLLIVADYCIKSGLNIGVTLAILSLATIFSTIHGRIFYNEKLTLRKLIGIIMIILGICGISLYKENLQQQQGASSLQLISDEDQLYYKIMAIIYTVVCALLYYIRGVQAKNLGIKGYSAFDFSLDSGLISGIVCMFFSLYYFAIDHPFYTLKNILLSFALSVLIMVNSLTGLTAMVKGPMGLTQGIIQSNVAFTTVLGALFLGQIPSYIQIAALALIISGVITTLKN</sequence>
<dbReference type="AlphaFoldDB" id="A0A078A2C7"/>
<feature type="transmembrane region" description="Helical" evidence="1">
    <location>
        <begin position="250"/>
        <end position="268"/>
    </location>
</feature>
<organism evidence="2 3">
    <name type="scientific">Stylonychia lemnae</name>
    <name type="common">Ciliate</name>
    <dbReference type="NCBI Taxonomy" id="5949"/>
    <lineage>
        <taxon>Eukaryota</taxon>
        <taxon>Sar</taxon>
        <taxon>Alveolata</taxon>
        <taxon>Ciliophora</taxon>
        <taxon>Intramacronucleata</taxon>
        <taxon>Spirotrichea</taxon>
        <taxon>Stichotrichia</taxon>
        <taxon>Sporadotrichida</taxon>
        <taxon>Oxytrichidae</taxon>
        <taxon>Stylonychinae</taxon>
        <taxon>Stylonychia</taxon>
    </lineage>
</organism>
<dbReference type="InterPro" id="IPR037185">
    <property type="entry name" value="EmrE-like"/>
</dbReference>
<evidence type="ECO:0000256" key="1">
    <source>
        <dbReference type="SAM" id="Phobius"/>
    </source>
</evidence>
<dbReference type="SUPFAM" id="SSF103481">
    <property type="entry name" value="Multidrug resistance efflux transporter EmrE"/>
    <property type="match status" value="2"/>
</dbReference>
<feature type="transmembrane region" description="Helical" evidence="1">
    <location>
        <begin position="334"/>
        <end position="351"/>
    </location>
</feature>
<keyword evidence="1" id="KW-0472">Membrane</keyword>
<feature type="transmembrane region" description="Helical" evidence="1">
    <location>
        <begin position="64"/>
        <end position="88"/>
    </location>
</feature>
<gene>
    <name evidence="2" type="primary">Contig9197.g9840</name>
    <name evidence="2" type="ORF">STYLEM_4661</name>
</gene>
<feature type="transmembrane region" description="Helical" evidence="1">
    <location>
        <begin position="211"/>
        <end position="230"/>
    </location>
</feature>
<proteinExistence type="predicted"/>
<evidence type="ECO:0000313" key="3">
    <source>
        <dbReference type="Proteomes" id="UP000039865"/>
    </source>
</evidence>
<dbReference type="InParanoid" id="A0A078A2C7"/>
<name>A0A078A2C7_STYLE</name>
<protein>
    <submittedName>
        <fullName evidence="2">Uncharacterized protein</fullName>
    </submittedName>
</protein>
<keyword evidence="1" id="KW-1133">Transmembrane helix</keyword>
<keyword evidence="1" id="KW-0812">Transmembrane</keyword>
<feature type="transmembrane region" description="Helical" evidence="1">
    <location>
        <begin position="37"/>
        <end position="58"/>
    </location>
</feature>
<feature type="transmembrane region" description="Helical" evidence="1">
    <location>
        <begin position="109"/>
        <end position="132"/>
    </location>
</feature>
<dbReference type="OrthoDB" id="323235at2759"/>
<dbReference type="Proteomes" id="UP000039865">
    <property type="component" value="Unassembled WGS sequence"/>
</dbReference>
<accession>A0A078A2C7</accession>